<evidence type="ECO:0000313" key="2">
    <source>
        <dbReference type="Proteomes" id="UP000192578"/>
    </source>
</evidence>
<dbReference type="Proteomes" id="UP000192578">
    <property type="component" value="Unassembled WGS sequence"/>
</dbReference>
<accession>A0A1W0X241</accession>
<dbReference type="Pfam" id="PF15719">
    <property type="entry name" value="Rmp24-like"/>
    <property type="match status" value="1"/>
</dbReference>
<organism evidence="1 2">
    <name type="scientific">Hypsibius exemplaris</name>
    <name type="common">Freshwater tardigrade</name>
    <dbReference type="NCBI Taxonomy" id="2072580"/>
    <lineage>
        <taxon>Eukaryota</taxon>
        <taxon>Metazoa</taxon>
        <taxon>Ecdysozoa</taxon>
        <taxon>Tardigrada</taxon>
        <taxon>Eutardigrada</taxon>
        <taxon>Parachela</taxon>
        <taxon>Hypsibioidea</taxon>
        <taxon>Hypsibiidae</taxon>
        <taxon>Hypsibius</taxon>
    </lineage>
</organism>
<reference evidence="2" key="1">
    <citation type="submission" date="2017-01" db="EMBL/GenBank/DDBJ databases">
        <title>Comparative genomics of anhydrobiosis in the tardigrade Hypsibius dujardini.</title>
        <authorList>
            <person name="Yoshida Y."/>
            <person name="Koutsovoulos G."/>
            <person name="Laetsch D."/>
            <person name="Stevens L."/>
            <person name="Kumar S."/>
            <person name="Horikawa D."/>
            <person name="Ishino K."/>
            <person name="Komine S."/>
            <person name="Tomita M."/>
            <person name="Blaxter M."/>
            <person name="Arakawa K."/>
        </authorList>
    </citation>
    <scope>NUCLEOTIDE SEQUENCE [LARGE SCALE GENOMIC DNA]</scope>
    <source>
        <strain evidence="2">Z151</strain>
    </source>
</reference>
<keyword evidence="2" id="KW-1185">Reference proteome</keyword>
<gene>
    <name evidence="1" type="ORF">BV898_04591</name>
</gene>
<dbReference type="AlphaFoldDB" id="A0A1W0X241"/>
<comment type="caution">
    <text evidence="1">The sequence shown here is derived from an EMBL/GenBank/DDBJ whole genome shotgun (WGS) entry which is preliminary data.</text>
</comment>
<dbReference type="EMBL" id="MTYJ01000023">
    <property type="protein sequence ID" value="OQV21382.1"/>
    <property type="molecule type" value="Genomic_DNA"/>
</dbReference>
<dbReference type="InterPro" id="IPR029779">
    <property type="entry name" value="Rmp24-like"/>
</dbReference>
<name>A0A1W0X241_HYPEX</name>
<proteinExistence type="predicted"/>
<sequence length="263" mass="28843">MEHSDSDSPDLLLAASLFQKQAFLLFAEGNNASLPLSAYLSSLWLQETPHEASAGSSRKIKLTICPYCGAPRDVGNFTVRIKSRKKCSKTVARNLSRTIRNATPRIKKLEKKDAEEMESFQQSRNRMNLFCKSCCKTSSLPGIPRREQKERIQMEATTHDVTSAKSVTPLRYTPTTPAKLPVSSVKRLNFRATTPSAVVSSTKKKRRKDPHAGLKITLTTSTKTAPPLATTLLASAKLGLLGSVRAAPSPSSTPQNALQKFLM</sequence>
<protein>
    <submittedName>
        <fullName evidence="1">Uncharacterized protein</fullName>
    </submittedName>
</protein>
<evidence type="ECO:0000313" key="1">
    <source>
        <dbReference type="EMBL" id="OQV21382.1"/>
    </source>
</evidence>
<dbReference type="OrthoDB" id="10651865at2759"/>